<organism evidence="2 3">
    <name type="scientific">Pseudodesulfovibrio profundus</name>
    <dbReference type="NCBI Taxonomy" id="57320"/>
    <lineage>
        <taxon>Bacteria</taxon>
        <taxon>Pseudomonadati</taxon>
        <taxon>Thermodesulfobacteriota</taxon>
        <taxon>Desulfovibrionia</taxon>
        <taxon>Desulfovibrionales</taxon>
        <taxon>Desulfovibrionaceae</taxon>
    </lineage>
</organism>
<proteinExistence type="predicted"/>
<feature type="domain" description="PRTase-CE" evidence="1">
    <location>
        <begin position="18"/>
        <end position="149"/>
    </location>
</feature>
<protein>
    <recommendedName>
        <fullName evidence="1">PRTase-CE domain-containing protein</fullName>
    </recommendedName>
</protein>
<dbReference type="EMBL" id="LT907975">
    <property type="protein sequence ID" value="SOB57929.1"/>
    <property type="molecule type" value="Genomic_DNA"/>
</dbReference>
<gene>
    <name evidence="2" type="ORF">DPRO_1042</name>
</gene>
<dbReference type="AlphaFoldDB" id="A0A2C8F729"/>
<reference evidence="3" key="1">
    <citation type="submission" date="2017-09" db="EMBL/GenBank/DDBJ databases">
        <authorList>
            <person name="Regsiter A."/>
            <person name="William W."/>
        </authorList>
    </citation>
    <scope>NUCLEOTIDE SEQUENCE [LARGE SCALE GENOMIC DNA]</scope>
    <source>
        <strain evidence="3">500-1</strain>
    </source>
</reference>
<dbReference type="KEGG" id="pprf:DPRO_1042"/>
<dbReference type="RefSeq" id="WP_097011097.1">
    <property type="nucleotide sequence ID" value="NZ_LT907975.1"/>
</dbReference>
<accession>A0A2C8F729</accession>
<dbReference type="Pfam" id="PF24390">
    <property type="entry name" value="PRTase-CE"/>
    <property type="match status" value="1"/>
</dbReference>
<evidence type="ECO:0000313" key="3">
    <source>
        <dbReference type="Proteomes" id="UP000219215"/>
    </source>
</evidence>
<dbReference type="InterPro" id="IPR056920">
    <property type="entry name" value="PRTase-CE"/>
</dbReference>
<evidence type="ECO:0000313" key="2">
    <source>
        <dbReference type="EMBL" id="SOB57929.1"/>
    </source>
</evidence>
<name>A0A2C8F729_9BACT</name>
<dbReference type="OrthoDB" id="4288730at2"/>
<keyword evidence="3" id="KW-1185">Reference proteome</keyword>
<dbReference type="Proteomes" id="UP000219215">
    <property type="component" value="Chromosome DPRO"/>
</dbReference>
<evidence type="ECO:0000259" key="1">
    <source>
        <dbReference type="Pfam" id="PF24390"/>
    </source>
</evidence>
<sequence>MKNTDKIAPHTIGSCSEIQSWIDQFPSKYHDTARELLLQLNFVSRDTYAKWLQRKLDYYAENECALYAVRKFRSTVKSAWSKGGTINKTTATTLGSEDLVRSIIGHCVRKHEGALFDHPSIYALKKNKIKNIILIDDSIGSGDRVATYICASPHPLDH</sequence>